<name>A0A9R1V5S0_LACSA</name>
<accession>A0A9R1V5S0</accession>
<keyword evidence="3" id="KW-1185">Reference proteome</keyword>
<evidence type="ECO:0000313" key="3">
    <source>
        <dbReference type="Proteomes" id="UP000235145"/>
    </source>
</evidence>
<evidence type="ECO:0000313" key="2">
    <source>
        <dbReference type="EMBL" id="KAJ0200737.1"/>
    </source>
</evidence>
<organism evidence="2 3">
    <name type="scientific">Lactuca sativa</name>
    <name type="common">Garden lettuce</name>
    <dbReference type="NCBI Taxonomy" id="4236"/>
    <lineage>
        <taxon>Eukaryota</taxon>
        <taxon>Viridiplantae</taxon>
        <taxon>Streptophyta</taxon>
        <taxon>Embryophyta</taxon>
        <taxon>Tracheophyta</taxon>
        <taxon>Spermatophyta</taxon>
        <taxon>Magnoliopsida</taxon>
        <taxon>eudicotyledons</taxon>
        <taxon>Gunneridae</taxon>
        <taxon>Pentapetalae</taxon>
        <taxon>asterids</taxon>
        <taxon>campanulids</taxon>
        <taxon>Asterales</taxon>
        <taxon>Asteraceae</taxon>
        <taxon>Cichorioideae</taxon>
        <taxon>Cichorieae</taxon>
        <taxon>Lactucinae</taxon>
        <taxon>Lactuca</taxon>
    </lineage>
</organism>
<dbReference type="InterPro" id="IPR003165">
    <property type="entry name" value="Piwi"/>
</dbReference>
<protein>
    <recommendedName>
        <fullName evidence="1">Piwi domain-containing protein</fullName>
    </recommendedName>
</protein>
<dbReference type="InterPro" id="IPR036397">
    <property type="entry name" value="RNaseH_sf"/>
</dbReference>
<proteinExistence type="predicted"/>
<comment type="caution">
    <text evidence="2">The sequence shown here is derived from an EMBL/GenBank/DDBJ whole genome shotgun (WGS) entry which is preliminary data.</text>
</comment>
<dbReference type="AlphaFoldDB" id="A0A9R1V5S0"/>
<sequence>MQLGGLNSMLCVEHSPSLPHVSKAPTIILGMDVSHGSPGQSDIPSIAAVVSSRHWPLISRYRASVRTQSPKVEMIDSLFKKVSDTEDEGIMRELLLDFYTSSAKRTINSKEKKKRDLLGVLSRLTKEFNVDKFLGVFLESLMDYSHDAHLLPVDLPELKSLTNRF</sequence>
<feature type="domain" description="Piwi" evidence="1">
    <location>
        <begin position="2"/>
        <end position="104"/>
    </location>
</feature>
<dbReference type="Proteomes" id="UP000235145">
    <property type="component" value="Unassembled WGS sequence"/>
</dbReference>
<dbReference type="Gene3D" id="3.30.420.10">
    <property type="entry name" value="Ribonuclease H-like superfamily/Ribonuclease H"/>
    <property type="match status" value="1"/>
</dbReference>
<dbReference type="GO" id="GO:0003676">
    <property type="term" value="F:nucleic acid binding"/>
    <property type="evidence" value="ECO:0007669"/>
    <property type="project" value="InterPro"/>
</dbReference>
<dbReference type="InterPro" id="IPR012337">
    <property type="entry name" value="RNaseH-like_sf"/>
</dbReference>
<dbReference type="Pfam" id="PF02171">
    <property type="entry name" value="Piwi"/>
    <property type="match status" value="1"/>
</dbReference>
<dbReference type="EMBL" id="NBSK02000006">
    <property type="protein sequence ID" value="KAJ0200737.1"/>
    <property type="molecule type" value="Genomic_DNA"/>
</dbReference>
<dbReference type="PANTHER" id="PTHR22891">
    <property type="entry name" value="EUKARYOTIC TRANSLATION INITIATION FACTOR 2C"/>
    <property type="match status" value="1"/>
</dbReference>
<reference evidence="2 3" key="1">
    <citation type="journal article" date="2017" name="Nat. Commun.">
        <title>Genome assembly with in vitro proximity ligation data and whole-genome triplication in lettuce.</title>
        <authorList>
            <person name="Reyes-Chin-Wo S."/>
            <person name="Wang Z."/>
            <person name="Yang X."/>
            <person name="Kozik A."/>
            <person name="Arikit S."/>
            <person name="Song C."/>
            <person name="Xia L."/>
            <person name="Froenicke L."/>
            <person name="Lavelle D.O."/>
            <person name="Truco M.J."/>
            <person name="Xia R."/>
            <person name="Zhu S."/>
            <person name="Xu C."/>
            <person name="Xu H."/>
            <person name="Xu X."/>
            <person name="Cox K."/>
            <person name="Korf I."/>
            <person name="Meyers B.C."/>
            <person name="Michelmore R.W."/>
        </authorList>
    </citation>
    <scope>NUCLEOTIDE SEQUENCE [LARGE SCALE GENOMIC DNA]</scope>
    <source>
        <strain evidence="3">cv. Salinas</strain>
        <tissue evidence="2">Seedlings</tissue>
    </source>
</reference>
<gene>
    <name evidence="2" type="ORF">LSAT_V11C600339500</name>
</gene>
<dbReference type="SUPFAM" id="SSF53098">
    <property type="entry name" value="Ribonuclease H-like"/>
    <property type="match status" value="1"/>
</dbReference>
<evidence type="ECO:0000259" key="1">
    <source>
        <dbReference type="Pfam" id="PF02171"/>
    </source>
</evidence>